<evidence type="ECO:0000313" key="2">
    <source>
        <dbReference type="EMBL" id="ASV31487.1"/>
    </source>
</evidence>
<dbReference type="Pfam" id="PF13248">
    <property type="entry name" value="Zn_ribbon_3"/>
    <property type="match status" value="1"/>
</dbReference>
<dbReference type="InterPro" id="IPR059113">
    <property type="entry name" value="Znf_ribbon"/>
</dbReference>
<dbReference type="Proteomes" id="UP000215244">
    <property type="component" value="Chromosome"/>
</dbReference>
<protein>
    <recommendedName>
        <fullName evidence="1">Putative zinc-ribbon domain-containing protein</fullName>
    </recommendedName>
</protein>
<accession>A0A223V8C3</accession>
<gene>
    <name evidence="2" type="ORF">CJ263_15400</name>
</gene>
<feature type="domain" description="Putative zinc-ribbon" evidence="1">
    <location>
        <begin position="1"/>
        <end position="23"/>
    </location>
</feature>
<proteinExistence type="predicted"/>
<organism evidence="2 3">
    <name type="scientific">Maribacter cobaltidurans</name>
    <dbReference type="NCBI Taxonomy" id="1178778"/>
    <lineage>
        <taxon>Bacteria</taxon>
        <taxon>Pseudomonadati</taxon>
        <taxon>Bacteroidota</taxon>
        <taxon>Flavobacteriia</taxon>
        <taxon>Flavobacteriales</taxon>
        <taxon>Flavobacteriaceae</taxon>
        <taxon>Maribacter</taxon>
    </lineage>
</organism>
<keyword evidence="3" id="KW-1185">Reference proteome</keyword>
<dbReference type="RefSeq" id="WP_094998090.1">
    <property type="nucleotide sequence ID" value="NZ_BMJL01000017.1"/>
</dbReference>
<dbReference type="AlphaFoldDB" id="A0A223V8C3"/>
<dbReference type="KEGG" id="marb:CJ263_15400"/>
<evidence type="ECO:0000259" key="1">
    <source>
        <dbReference type="Pfam" id="PF13248"/>
    </source>
</evidence>
<name>A0A223V8C3_9FLAO</name>
<reference evidence="2 3" key="1">
    <citation type="submission" date="2017-08" db="EMBL/GenBank/DDBJ databases">
        <title>The complete genome sequence of Maribacter sp. B1, isolated from deep-sea sediment.</title>
        <authorList>
            <person name="Wu Y.-H."/>
            <person name="Cheng H."/>
            <person name="Xu X.-W."/>
        </authorList>
    </citation>
    <scope>NUCLEOTIDE SEQUENCE [LARGE SCALE GENOMIC DNA]</scope>
    <source>
        <strain evidence="2 3">B1</strain>
    </source>
</reference>
<dbReference type="EMBL" id="CP022957">
    <property type="protein sequence ID" value="ASV31487.1"/>
    <property type="molecule type" value="Genomic_DNA"/>
</dbReference>
<evidence type="ECO:0000313" key="3">
    <source>
        <dbReference type="Proteomes" id="UP000215244"/>
    </source>
</evidence>
<sequence>MKKCPYCSELIQDDAIKCKHCGEWLNKKKTNLFSQAKSFIKEQKAKVEKKKNEHLYIPTADNPLIVQSIKFYPDKCVFPNTTINYADIETIEFKAETTTINFSSNTRILFALHHLSQNKITRTIIIGDIEDGIISSNSSKKEKEQVNLAYNFISKMTFKKRVLKYGDELIQKGYFTYKNKYLFHKNGDLEVDGEIKGNLKKANDSDELTWMPSYRGYNSSSFNPYEFSIKNKNAKWYKLLDKTTLIFTTYDKDVFDPMLLSFFKIGSFIPKDKMNTEVGKKIIPNDKNEPNKEDITNKKNISSVEEFPNFIEFITKFENENNTKLALVDNSIDNMGNKVCGHTQIVFDRNNQPKYIFKFLFVFSKIIKEISFSGFIIPWDNPKTEPNMDKVASIHTSSKIDLTINEYEKFHTELFKKSLEKHGLNPTEYKLSKE</sequence>